<dbReference type="SMART" id="SM00533">
    <property type="entry name" value="MUTSd"/>
    <property type="match status" value="1"/>
</dbReference>
<dbReference type="InterPro" id="IPR045076">
    <property type="entry name" value="MutS"/>
</dbReference>
<organism evidence="10">
    <name type="scientific">hydrocarbon metagenome</name>
    <dbReference type="NCBI Taxonomy" id="938273"/>
    <lineage>
        <taxon>unclassified sequences</taxon>
        <taxon>metagenomes</taxon>
        <taxon>ecological metagenomes</taxon>
    </lineage>
</organism>
<dbReference type="SUPFAM" id="SSF48334">
    <property type="entry name" value="DNA repair protein MutS, domain III"/>
    <property type="match status" value="1"/>
</dbReference>
<dbReference type="InterPro" id="IPR002625">
    <property type="entry name" value="Smr_dom"/>
</dbReference>
<sequence>MDTRSLQLLEFPKVLGYLADLAVSVPGRRAAASLAPLADMELLSERQGLVAETLELRRDGIFRLSEFPSLDGLFEALAGDTAPLDLDALFAIQAVLVQAGLAREALAPREAARGLPETLRPRLHHMAEAAPVPKKTVAALARCLSPEGGLRDESSPELFSARAEIRAIHRRCTRQVKDYVMEQGLSPFLQDDFMTISSDRYVLPLKSNFKGRIPGIIHDYSQTGETCYFEPFFLVEVNNRLQELKKEEREAEARVLAALTLLCRQEWEALSASYRLLVDLDLLLACAGLAEATGGVIPEIGPNEPVRLPGARHPLLILGRAGGGGVVPQDIVLEPQQKALIISGANAGGKTVCLKTLGLLALMAFSGLAVPAASGCSLPFWRKMFVFLGDEQSLEDHLSTFTAQIRHVSRAWPEVDAATLVLLDEFGAGTDPAQGAALAQAVVDGLLEKSAWLAAATHFPALKAYGLSKPGVRAACMLFDPAGKKPLYRLAYDQVGASVALDVAREHGLPEDILERAHRYLLLEGADSSSILDRLNELALRKQAELDELSALQAEEKKKTARLRERYEKRLAALLDEVREASREISRSYQEGRLGRKQAQKALAEAGKRLIEEQAAAAPHAAAAVRPAVADFETLDPGDAVHLQSWNKSGRVLDKDLKRRMLKVDMGGVCIWVDARDAAAPSGGDAKPGGGGWSVTSGPAPSGKAPVMPSFVLDLRGRRADEAVAELAVFLDDSVLKGRTQLEIVHGKGTGALRREVHEFLRACPQVASFELAPADRGGDGMTMVELA</sequence>
<dbReference type="Pfam" id="PF00488">
    <property type="entry name" value="MutS_V"/>
    <property type="match status" value="1"/>
</dbReference>
<dbReference type="Gene3D" id="3.30.1370.110">
    <property type="match status" value="1"/>
</dbReference>
<proteinExistence type="inferred from homology"/>
<evidence type="ECO:0000313" key="10">
    <source>
        <dbReference type="EMBL" id="KUG27151.1"/>
    </source>
</evidence>
<feature type="region of interest" description="Disordered" evidence="8">
    <location>
        <begin position="681"/>
        <end position="701"/>
    </location>
</feature>
<dbReference type="PANTHER" id="PTHR48466">
    <property type="entry name" value="OS10G0509000 PROTEIN-RELATED"/>
    <property type="match status" value="1"/>
</dbReference>
<dbReference type="GO" id="GO:0045910">
    <property type="term" value="P:negative regulation of DNA recombination"/>
    <property type="evidence" value="ECO:0007669"/>
    <property type="project" value="InterPro"/>
</dbReference>
<keyword evidence="5" id="KW-0694">RNA-binding</keyword>
<evidence type="ECO:0000256" key="5">
    <source>
        <dbReference type="ARBA" id="ARBA00022884"/>
    </source>
</evidence>
<feature type="domain" description="Smr" evidence="9">
    <location>
        <begin position="713"/>
        <end position="788"/>
    </location>
</feature>
<evidence type="ECO:0000256" key="6">
    <source>
        <dbReference type="ARBA" id="ARBA00023125"/>
    </source>
</evidence>
<keyword evidence="1" id="KW-0699">rRNA-binding</keyword>
<accession>A0A0W8G1X4</accession>
<dbReference type="GO" id="GO:0140664">
    <property type="term" value="F:ATP-dependent DNA damage sensor activity"/>
    <property type="evidence" value="ECO:0007669"/>
    <property type="project" value="InterPro"/>
</dbReference>
<dbReference type="SUPFAM" id="SSF52540">
    <property type="entry name" value="P-loop containing nucleoside triphosphate hydrolases"/>
    <property type="match status" value="1"/>
</dbReference>
<dbReference type="SMART" id="SM00463">
    <property type="entry name" value="SMR"/>
    <property type="match status" value="1"/>
</dbReference>
<dbReference type="GO" id="GO:0019843">
    <property type="term" value="F:rRNA binding"/>
    <property type="evidence" value="ECO:0007669"/>
    <property type="project" value="UniProtKB-KW"/>
</dbReference>
<evidence type="ECO:0000256" key="4">
    <source>
        <dbReference type="ARBA" id="ARBA00022840"/>
    </source>
</evidence>
<comment type="caution">
    <text evidence="10">The sequence shown here is derived from an EMBL/GenBank/DDBJ whole genome shotgun (WGS) entry which is preliminary data.</text>
</comment>
<evidence type="ECO:0000256" key="2">
    <source>
        <dbReference type="ARBA" id="ARBA00022741"/>
    </source>
</evidence>
<keyword evidence="7" id="KW-0175">Coiled coil</keyword>
<dbReference type="SMART" id="SM00534">
    <property type="entry name" value="MUTSac"/>
    <property type="match status" value="1"/>
</dbReference>
<reference evidence="10" key="1">
    <citation type="journal article" date="2015" name="Proc. Natl. Acad. Sci. U.S.A.">
        <title>Networks of energetic and metabolic interactions define dynamics in microbial communities.</title>
        <authorList>
            <person name="Embree M."/>
            <person name="Liu J.K."/>
            <person name="Al-Bassam M.M."/>
            <person name="Zengler K."/>
        </authorList>
    </citation>
    <scope>NUCLEOTIDE SEQUENCE</scope>
</reference>
<evidence type="ECO:0000256" key="7">
    <source>
        <dbReference type="SAM" id="Coils"/>
    </source>
</evidence>
<dbReference type="GO" id="GO:0005524">
    <property type="term" value="F:ATP binding"/>
    <property type="evidence" value="ECO:0007669"/>
    <property type="project" value="UniProtKB-KW"/>
</dbReference>
<dbReference type="InterPro" id="IPR036063">
    <property type="entry name" value="Smr_dom_sf"/>
</dbReference>
<keyword evidence="3" id="KW-0378">Hydrolase</keyword>
<feature type="coiled-coil region" evidence="7">
    <location>
        <begin position="532"/>
        <end position="616"/>
    </location>
</feature>
<evidence type="ECO:0000256" key="1">
    <source>
        <dbReference type="ARBA" id="ARBA00022730"/>
    </source>
</evidence>
<keyword evidence="6" id="KW-0238">DNA-binding</keyword>
<dbReference type="InterPro" id="IPR000432">
    <property type="entry name" value="DNA_mismatch_repair_MutS_C"/>
</dbReference>
<dbReference type="PANTHER" id="PTHR48466:SF2">
    <property type="entry name" value="OS10G0509000 PROTEIN"/>
    <property type="match status" value="1"/>
</dbReference>
<name>A0A0W8G1X4_9ZZZZ</name>
<dbReference type="Pfam" id="PF01713">
    <property type="entry name" value="Smr"/>
    <property type="match status" value="1"/>
</dbReference>
<keyword evidence="2" id="KW-0547">Nucleotide-binding</keyword>
<dbReference type="PROSITE" id="PS50828">
    <property type="entry name" value="SMR"/>
    <property type="match status" value="1"/>
</dbReference>
<dbReference type="InterPro" id="IPR036187">
    <property type="entry name" value="DNA_mismatch_repair_MutS_sf"/>
</dbReference>
<dbReference type="PIRSF" id="PIRSF005814">
    <property type="entry name" value="MutS_YshD"/>
    <property type="match status" value="1"/>
</dbReference>
<protein>
    <submittedName>
        <fullName evidence="10">Recombination inhibitory protein mutS2</fullName>
    </submittedName>
</protein>
<dbReference type="GO" id="GO:0030983">
    <property type="term" value="F:mismatched DNA binding"/>
    <property type="evidence" value="ECO:0007669"/>
    <property type="project" value="InterPro"/>
</dbReference>
<dbReference type="AlphaFoldDB" id="A0A0W8G1X4"/>
<feature type="coiled-coil region" evidence="7">
    <location>
        <begin position="234"/>
        <end position="261"/>
    </location>
</feature>
<dbReference type="NCBIfam" id="TIGR01069">
    <property type="entry name" value="mutS2"/>
    <property type="match status" value="1"/>
</dbReference>
<dbReference type="SUPFAM" id="SSF160443">
    <property type="entry name" value="SMR domain-like"/>
    <property type="match status" value="1"/>
</dbReference>
<dbReference type="PROSITE" id="PS00486">
    <property type="entry name" value="DNA_MISMATCH_REPAIR_2"/>
    <property type="match status" value="1"/>
</dbReference>
<dbReference type="EMBL" id="LNQE01000358">
    <property type="protein sequence ID" value="KUG27151.1"/>
    <property type="molecule type" value="Genomic_DNA"/>
</dbReference>
<dbReference type="GO" id="GO:0006298">
    <property type="term" value="P:mismatch repair"/>
    <property type="evidence" value="ECO:0007669"/>
    <property type="project" value="InterPro"/>
</dbReference>
<evidence type="ECO:0000256" key="3">
    <source>
        <dbReference type="ARBA" id="ARBA00022801"/>
    </source>
</evidence>
<dbReference type="InterPro" id="IPR027417">
    <property type="entry name" value="P-loop_NTPase"/>
</dbReference>
<dbReference type="GO" id="GO:0004519">
    <property type="term" value="F:endonuclease activity"/>
    <property type="evidence" value="ECO:0007669"/>
    <property type="project" value="InterPro"/>
</dbReference>
<gene>
    <name evidence="10" type="ORF">ASZ90_002998</name>
</gene>
<dbReference type="HAMAP" id="MF_00092">
    <property type="entry name" value="MutS2"/>
    <property type="match status" value="1"/>
</dbReference>
<keyword evidence="4" id="KW-0067">ATP-binding</keyword>
<evidence type="ECO:0000259" key="9">
    <source>
        <dbReference type="PROSITE" id="PS50828"/>
    </source>
</evidence>
<dbReference type="Gene3D" id="3.40.50.300">
    <property type="entry name" value="P-loop containing nucleotide triphosphate hydrolases"/>
    <property type="match status" value="1"/>
</dbReference>
<evidence type="ECO:0000256" key="8">
    <source>
        <dbReference type="SAM" id="MobiDB-lite"/>
    </source>
</evidence>
<dbReference type="GO" id="GO:0016887">
    <property type="term" value="F:ATP hydrolysis activity"/>
    <property type="evidence" value="ECO:0007669"/>
    <property type="project" value="InterPro"/>
</dbReference>
<dbReference type="InterPro" id="IPR007696">
    <property type="entry name" value="DNA_mismatch_repair_MutS_core"/>
</dbReference>
<dbReference type="InterPro" id="IPR005747">
    <property type="entry name" value="MutS2"/>
</dbReference>